<evidence type="ECO:0000256" key="4">
    <source>
        <dbReference type="ARBA" id="ARBA00022617"/>
    </source>
</evidence>
<dbReference type="Pfam" id="PF00067">
    <property type="entry name" value="p450"/>
    <property type="match status" value="1"/>
</dbReference>
<feature type="binding site" description="axial binding residue" evidence="12">
    <location>
        <position position="489"/>
    </location>
    <ligand>
        <name>heme</name>
        <dbReference type="ChEBI" id="CHEBI:30413"/>
    </ligand>
    <ligandPart>
        <name>Fe</name>
        <dbReference type="ChEBI" id="CHEBI:18248"/>
    </ligandPart>
</feature>
<keyword evidence="4 12" id="KW-0349">Heme</keyword>
<evidence type="ECO:0000313" key="17">
    <source>
        <dbReference type="Proteomes" id="UP000182444"/>
    </source>
</evidence>
<dbReference type="PRINTS" id="PR00464">
    <property type="entry name" value="EP450II"/>
</dbReference>
<accession>A0A1D8N6P1</accession>
<keyword evidence="9 12" id="KW-0408">Iron</keyword>
<dbReference type="CDD" id="cd11063">
    <property type="entry name" value="CYP52"/>
    <property type="match status" value="1"/>
</dbReference>
<dbReference type="Gene3D" id="1.10.630.10">
    <property type="entry name" value="Cytochrome P450"/>
    <property type="match status" value="1"/>
</dbReference>
<evidence type="ECO:0000256" key="14">
    <source>
        <dbReference type="SAM" id="Phobius"/>
    </source>
</evidence>
<evidence type="ECO:0000256" key="7">
    <source>
        <dbReference type="ARBA" id="ARBA00022989"/>
    </source>
</evidence>
<dbReference type="PANTHER" id="PTHR24287">
    <property type="entry name" value="P450, PUTATIVE (EUROFUNG)-RELATED"/>
    <property type="match status" value="1"/>
</dbReference>
<dbReference type="InterPro" id="IPR002402">
    <property type="entry name" value="Cyt_P450_E_grp-II"/>
</dbReference>
<evidence type="ECO:0000313" key="15">
    <source>
        <dbReference type="EMBL" id="AOW01304.1"/>
    </source>
</evidence>
<dbReference type="EMBL" id="CP017554">
    <property type="protein sequence ID" value="AOW01304.1"/>
    <property type="molecule type" value="Genomic_DNA"/>
</dbReference>
<evidence type="ECO:0000256" key="5">
    <source>
        <dbReference type="ARBA" id="ARBA00022692"/>
    </source>
</evidence>
<protein>
    <submittedName>
        <fullName evidence="16">Cytochrome P450</fullName>
    </submittedName>
</protein>
<dbReference type="PROSITE" id="PS00086">
    <property type="entry name" value="CYTOCHROME_P450"/>
    <property type="match status" value="1"/>
</dbReference>
<dbReference type="PRINTS" id="PR01239">
    <property type="entry name" value="EP450IICYP52"/>
</dbReference>
<reference evidence="15 17" key="1">
    <citation type="journal article" date="2016" name="PLoS ONE">
        <title>Sequence Assembly of Yarrowia lipolytica Strain W29/CLIB89 Shows Transposable Element Diversity.</title>
        <authorList>
            <person name="Magnan C."/>
            <person name="Yu J."/>
            <person name="Chang I."/>
            <person name="Jahn E."/>
            <person name="Kanomata Y."/>
            <person name="Wu J."/>
            <person name="Zeller M."/>
            <person name="Oakes M."/>
            <person name="Baldi P."/>
            <person name="Sandmeyer S."/>
        </authorList>
    </citation>
    <scope>NUCLEOTIDE SEQUENCE [LARGE SCALE GENOMIC DNA]</scope>
    <source>
        <strain evidence="15">CLIB89</strain>
        <strain evidence="17">CLIB89(W29)</strain>
    </source>
</reference>
<dbReference type="GeneID" id="2907458"/>
<dbReference type="SUPFAM" id="SSF48264">
    <property type="entry name" value="Cytochrome P450"/>
    <property type="match status" value="1"/>
</dbReference>
<comment type="subcellular location">
    <subcellularLocation>
        <location evidence="2">Membrane</location>
    </subcellularLocation>
</comment>
<evidence type="ECO:0000256" key="2">
    <source>
        <dbReference type="ARBA" id="ARBA00004370"/>
    </source>
</evidence>
<keyword evidence="10 13" id="KW-0503">Monooxygenase</keyword>
<dbReference type="VEuPathDB" id="FungiDB:YALI0_B06248g"/>
<dbReference type="VEuPathDB" id="FungiDB:YALI1_B08321g"/>
<evidence type="ECO:0000256" key="9">
    <source>
        <dbReference type="ARBA" id="ARBA00023004"/>
    </source>
</evidence>
<keyword evidence="8 13" id="KW-0560">Oxidoreductase</keyword>
<dbReference type="Proteomes" id="UP000256601">
    <property type="component" value="Unassembled WGS sequence"/>
</dbReference>
<dbReference type="GO" id="GO:0016712">
    <property type="term" value="F:oxidoreductase activity, acting on paired donors, with incorporation or reduction of molecular oxygen, reduced flavin or flavoprotein as one donor, and incorporation of one atom of oxygen"/>
    <property type="evidence" value="ECO:0007669"/>
    <property type="project" value="InterPro"/>
</dbReference>
<evidence type="ECO:0000256" key="1">
    <source>
        <dbReference type="ARBA" id="ARBA00001971"/>
    </source>
</evidence>
<dbReference type="PANTHER" id="PTHR24287:SF1">
    <property type="entry name" value="P450, PUTATIVE (EUROFUNG)-RELATED"/>
    <property type="match status" value="1"/>
</dbReference>
<dbReference type="EMBL" id="KZ859179">
    <property type="protein sequence ID" value="RDW22661.1"/>
    <property type="molecule type" value="Genomic_DNA"/>
</dbReference>
<evidence type="ECO:0000256" key="8">
    <source>
        <dbReference type="ARBA" id="ARBA00023002"/>
    </source>
</evidence>
<gene>
    <name evidence="16" type="ORF">B0I71DRAFT_169652</name>
    <name evidence="15" type="ORF">YALI1_B08321g</name>
</gene>
<evidence type="ECO:0000313" key="18">
    <source>
        <dbReference type="Proteomes" id="UP000256601"/>
    </source>
</evidence>
<dbReference type="GO" id="GO:0005506">
    <property type="term" value="F:iron ion binding"/>
    <property type="evidence" value="ECO:0007669"/>
    <property type="project" value="InterPro"/>
</dbReference>
<comment type="cofactor">
    <cofactor evidence="1 12">
        <name>heme</name>
        <dbReference type="ChEBI" id="CHEBI:30413"/>
    </cofactor>
</comment>
<dbReference type="GO" id="GO:0016020">
    <property type="term" value="C:membrane"/>
    <property type="evidence" value="ECO:0007669"/>
    <property type="project" value="UniProtKB-SubCell"/>
</dbReference>
<name>A0A1D8N6P1_YARLL</name>
<keyword evidence="11 14" id="KW-0472">Membrane</keyword>
<evidence type="ECO:0000256" key="13">
    <source>
        <dbReference type="RuleBase" id="RU000461"/>
    </source>
</evidence>
<dbReference type="OMA" id="PPAFSYI"/>
<dbReference type="InterPro" id="IPR047146">
    <property type="entry name" value="Cyt_P450_E_CYP52_fungi"/>
</dbReference>
<dbReference type="KEGG" id="yli:2907458"/>
<sequence length="545" mass="62667">MLGRTLLVSDHCVDITASIFPGSSHPFTTTNPAMNTFHLLIALATFVVVYILSSSFVYQRRTNALEKQWKCGKPLYYASFPRSLWHFYVFLRESRKHKLLEGFQRSFEAKKPFLTNKVNIFGKDIFNTCDPENLKAMLATQFKDFCLGERHAQLFPVLGDGIFTLDGNGWQHSRAMLRPQFARDQVSDVHMVETHLKFLTSRITGSKPVDMQELFFNLTLDTATEFLFGQSVGCQIAESDPGAYSSDMPLDLRKSFQKDFNKAQEHLGERVRLQMLYWLWNPKELQTAGARVHAFVDHYVSKALVEAEEKVDDDKYVFLRELARETKDPKVLRDQALNILLAGRDTTASLLSWCFYLMARDDRVWQKLRSEVIEHFGDGENLENITFESLKRCDYLRYVLNEVLRLYPSVPANMRFATKDTTLPRGGGPVGQDPIVIRKGNVISYHVFTTHRLTQYWGEDAEEFVPERWAEGKARGWEYLPFNGGPRICLGQQYALTEAGYVLVRLAQMYDTLENADDKPEPPVKLHALTMSHLTGVHVKLYKKN</sequence>
<dbReference type="InterPro" id="IPR036396">
    <property type="entry name" value="Cyt_P450_sf"/>
</dbReference>
<feature type="transmembrane region" description="Helical" evidence="14">
    <location>
        <begin position="37"/>
        <end position="58"/>
    </location>
</feature>
<reference evidence="16 18" key="2">
    <citation type="submission" date="2018-07" db="EMBL/GenBank/DDBJ databases">
        <title>Draft Genome Assemblies for Five Robust Yarrowia lipolytica Strains Exhibiting High Lipid Production and Pentose Sugar Utilization and Sugar Alcohol Secretion from Undetoxified Lignocellulosic Biomass Hydrolysates.</title>
        <authorList>
            <consortium name="DOE Joint Genome Institute"/>
            <person name="Walker C."/>
            <person name="Ryu S."/>
            <person name="Na H."/>
            <person name="Zane M."/>
            <person name="LaButti K."/>
            <person name="Lipzen A."/>
            <person name="Haridas S."/>
            <person name="Barry K."/>
            <person name="Grigoriev I.V."/>
            <person name="Quarterman J."/>
            <person name="Slininger P."/>
            <person name="Dien B."/>
            <person name="Trinh C.T."/>
        </authorList>
    </citation>
    <scope>NUCLEOTIDE SEQUENCE [LARGE SCALE GENOMIC DNA]</scope>
    <source>
        <strain evidence="16 18">YB392</strain>
    </source>
</reference>
<keyword evidence="5 14" id="KW-0812">Transmembrane</keyword>
<evidence type="ECO:0000256" key="10">
    <source>
        <dbReference type="ARBA" id="ARBA00023033"/>
    </source>
</evidence>
<keyword evidence="7 14" id="KW-1133">Transmembrane helix</keyword>
<dbReference type="eggNOG" id="KOG0157">
    <property type="taxonomic scope" value="Eukaryota"/>
</dbReference>
<dbReference type="AlphaFoldDB" id="A0A1D8N6P1"/>
<proteinExistence type="inferred from homology"/>
<dbReference type="InterPro" id="IPR017972">
    <property type="entry name" value="Cyt_P450_CS"/>
</dbReference>
<dbReference type="Proteomes" id="UP000182444">
    <property type="component" value="Chromosome 1B"/>
</dbReference>
<dbReference type="InterPro" id="IPR002974">
    <property type="entry name" value="Cyt_P450_E_CYP52_ascomycetes"/>
</dbReference>
<evidence type="ECO:0000256" key="11">
    <source>
        <dbReference type="ARBA" id="ARBA00023136"/>
    </source>
</evidence>
<evidence type="ECO:0000256" key="12">
    <source>
        <dbReference type="PIRSR" id="PIRSR602402-1"/>
    </source>
</evidence>
<dbReference type="InterPro" id="IPR001128">
    <property type="entry name" value="Cyt_P450"/>
</dbReference>
<dbReference type="GO" id="GO:0020037">
    <property type="term" value="F:heme binding"/>
    <property type="evidence" value="ECO:0007669"/>
    <property type="project" value="InterPro"/>
</dbReference>
<organism evidence="15 17">
    <name type="scientific">Yarrowia lipolytica</name>
    <name type="common">Candida lipolytica</name>
    <dbReference type="NCBI Taxonomy" id="4952"/>
    <lineage>
        <taxon>Eukaryota</taxon>
        <taxon>Fungi</taxon>
        <taxon>Dikarya</taxon>
        <taxon>Ascomycota</taxon>
        <taxon>Saccharomycotina</taxon>
        <taxon>Dipodascomycetes</taxon>
        <taxon>Dipodascales</taxon>
        <taxon>Dipodascales incertae sedis</taxon>
        <taxon>Yarrowia</taxon>
    </lineage>
</organism>
<evidence type="ECO:0000256" key="6">
    <source>
        <dbReference type="ARBA" id="ARBA00022723"/>
    </source>
</evidence>
<comment type="similarity">
    <text evidence="3 13">Belongs to the cytochrome P450 family.</text>
</comment>
<keyword evidence="6 12" id="KW-0479">Metal-binding</keyword>
<evidence type="ECO:0000256" key="3">
    <source>
        <dbReference type="ARBA" id="ARBA00010617"/>
    </source>
</evidence>
<dbReference type="PRINTS" id="PR00385">
    <property type="entry name" value="P450"/>
</dbReference>
<evidence type="ECO:0000313" key="16">
    <source>
        <dbReference type="EMBL" id="RDW22661.1"/>
    </source>
</evidence>